<sequence>MIIALLFNKKRVTLLFSSLFILSFFSVRAQSGTANTVGPEKGALVIVGGGNVGADIWARFIQLAGGTKARIIYVPTAQEDSMLKSDREIRSLKQAGAQEVVVLHTRDPKVANTEAFVAPIKTATGVWFEGGRQWRLADSYLNTRTQQEFNALLNRGGVIGGTSAGASIQGSFLFRGDTKGNNIIVGDHVQGLGFMHNTAIDQHILKRNRQFDMAEFIKTHPDLLGIGIDESTGIVVQGNRLEVIGISYVCINDYNIISGKEKNPYANGPFFFLQKGQVLDLQTRRIKRDIARANNTGN</sequence>
<dbReference type="GO" id="GO:0006508">
    <property type="term" value="P:proteolysis"/>
    <property type="evidence" value="ECO:0007669"/>
    <property type="project" value="UniProtKB-KW"/>
</dbReference>
<keyword evidence="2" id="KW-0645">Protease</keyword>
<evidence type="ECO:0000313" key="6">
    <source>
        <dbReference type="EMBL" id="QJD96780.1"/>
    </source>
</evidence>
<dbReference type="EMBL" id="CP051682">
    <property type="protein sequence ID" value="QJD96780.1"/>
    <property type="molecule type" value="Genomic_DNA"/>
</dbReference>
<dbReference type="RefSeq" id="WP_169608387.1">
    <property type="nucleotide sequence ID" value="NZ_CP051682.1"/>
</dbReference>
<dbReference type="CDD" id="cd03145">
    <property type="entry name" value="GAT1_cyanophycinase"/>
    <property type="match status" value="1"/>
</dbReference>
<dbReference type="GO" id="GO:0008236">
    <property type="term" value="F:serine-type peptidase activity"/>
    <property type="evidence" value="ECO:0007669"/>
    <property type="project" value="UniProtKB-KW"/>
</dbReference>
<evidence type="ECO:0000256" key="2">
    <source>
        <dbReference type="ARBA" id="ARBA00022670"/>
    </source>
</evidence>
<keyword evidence="5" id="KW-0732">Signal</keyword>
<evidence type="ECO:0000313" key="7">
    <source>
        <dbReference type="Proteomes" id="UP000503278"/>
    </source>
</evidence>
<organism evidence="6 7">
    <name type="scientific">Mucilaginibacter robiniae</name>
    <dbReference type="NCBI Taxonomy" id="2728022"/>
    <lineage>
        <taxon>Bacteria</taxon>
        <taxon>Pseudomonadati</taxon>
        <taxon>Bacteroidota</taxon>
        <taxon>Sphingobacteriia</taxon>
        <taxon>Sphingobacteriales</taxon>
        <taxon>Sphingobacteriaceae</taxon>
        <taxon>Mucilaginibacter</taxon>
    </lineage>
</organism>
<dbReference type="InterPro" id="IPR029062">
    <property type="entry name" value="Class_I_gatase-like"/>
</dbReference>
<dbReference type="KEGG" id="mrob:HH214_13340"/>
<dbReference type="PANTHER" id="PTHR36175">
    <property type="entry name" value="CYANOPHYCINASE"/>
    <property type="match status" value="1"/>
</dbReference>
<dbReference type="PANTHER" id="PTHR36175:SF1">
    <property type="entry name" value="CYANOPHYCINASE"/>
    <property type="match status" value="1"/>
</dbReference>
<keyword evidence="3" id="KW-0378">Hydrolase</keyword>
<proteinExistence type="inferred from homology"/>
<keyword evidence="4" id="KW-0720">Serine protease</keyword>
<evidence type="ECO:0000256" key="5">
    <source>
        <dbReference type="SAM" id="SignalP"/>
    </source>
</evidence>
<dbReference type="InterPro" id="IPR005320">
    <property type="entry name" value="Peptidase_S51"/>
</dbReference>
<feature type="chain" id="PRO_5029884107" evidence="5">
    <location>
        <begin position="30"/>
        <end position="298"/>
    </location>
</feature>
<name>A0A7L5E074_9SPHI</name>
<gene>
    <name evidence="6" type="ORF">HH214_13340</name>
</gene>
<evidence type="ECO:0000256" key="4">
    <source>
        <dbReference type="ARBA" id="ARBA00022825"/>
    </source>
</evidence>
<reference evidence="6 7" key="1">
    <citation type="submission" date="2020-04" db="EMBL/GenBank/DDBJ databases">
        <title>Genome sequencing of novel species.</title>
        <authorList>
            <person name="Heo J."/>
            <person name="Kim S.-J."/>
            <person name="Kim J.-S."/>
            <person name="Hong S.-B."/>
            <person name="Kwon S.-W."/>
        </authorList>
    </citation>
    <scope>NUCLEOTIDE SEQUENCE [LARGE SCALE GENOMIC DNA]</scope>
    <source>
        <strain evidence="6 7">F39-2</strain>
    </source>
</reference>
<feature type="signal peptide" evidence="5">
    <location>
        <begin position="1"/>
        <end position="29"/>
    </location>
</feature>
<accession>A0A7L5E074</accession>
<comment type="similarity">
    <text evidence="1">Belongs to the peptidase S51 family.</text>
</comment>
<dbReference type="Gene3D" id="3.40.50.880">
    <property type="match status" value="1"/>
</dbReference>
<protein>
    <submittedName>
        <fullName evidence="6">Cyanophycinase</fullName>
    </submittedName>
</protein>
<dbReference type="Pfam" id="PF03575">
    <property type="entry name" value="Peptidase_S51"/>
    <property type="match status" value="1"/>
</dbReference>
<evidence type="ECO:0000256" key="1">
    <source>
        <dbReference type="ARBA" id="ARBA00006534"/>
    </source>
</evidence>
<dbReference type="Proteomes" id="UP000503278">
    <property type="component" value="Chromosome"/>
</dbReference>
<keyword evidence="7" id="KW-1185">Reference proteome</keyword>
<dbReference type="SUPFAM" id="SSF52317">
    <property type="entry name" value="Class I glutamine amidotransferase-like"/>
    <property type="match status" value="1"/>
</dbReference>
<evidence type="ECO:0000256" key="3">
    <source>
        <dbReference type="ARBA" id="ARBA00022801"/>
    </source>
</evidence>
<dbReference type="AlphaFoldDB" id="A0A7L5E074"/>